<proteinExistence type="predicted"/>
<evidence type="ECO:0000313" key="2">
    <source>
        <dbReference type="Proteomes" id="UP000823674"/>
    </source>
</evidence>
<organism evidence="1 2">
    <name type="scientific">Brassica rapa subsp. trilocularis</name>
    <dbReference type="NCBI Taxonomy" id="1813537"/>
    <lineage>
        <taxon>Eukaryota</taxon>
        <taxon>Viridiplantae</taxon>
        <taxon>Streptophyta</taxon>
        <taxon>Embryophyta</taxon>
        <taxon>Tracheophyta</taxon>
        <taxon>Spermatophyta</taxon>
        <taxon>Magnoliopsida</taxon>
        <taxon>eudicotyledons</taxon>
        <taxon>Gunneridae</taxon>
        <taxon>Pentapetalae</taxon>
        <taxon>rosids</taxon>
        <taxon>malvids</taxon>
        <taxon>Brassicales</taxon>
        <taxon>Brassicaceae</taxon>
        <taxon>Brassiceae</taxon>
        <taxon>Brassica</taxon>
    </lineage>
</organism>
<evidence type="ECO:0000313" key="1">
    <source>
        <dbReference type="EMBL" id="KAG5401264.1"/>
    </source>
</evidence>
<dbReference type="EMBL" id="JADBGQ010000004">
    <property type="protein sequence ID" value="KAG5401264.1"/>
    <property type="molecule type" value="Genomic_DNA"/>
</dbReference>
<protein>
    <submittedName>
        <fullName evidence="1">Uncharacterized protein</fullName>
    </submittedName>
</protein>
<keyword evidence="2" id="KW-1185">Reference proteome</keyword>
<dbReference type="Proteomes" id="UP000823674">
    <property type="component" value="Chromosome A04"/>
</dbReference>
<accession>A0ABQ7MUT7</accession>
<comment type="caution">
    <text evidence="1">The sequence shown here is derived from an EMBL/GenBank/DDBJ whole genome shotgun (WGS) entry which is preliminary data.</text>
</comment>
<sequence>MKTVRPDEFASPYSATSIISIANIDDNQTRQLPRPKMCYADCLLMEQEETTDIYKKLAFDFNTSHIEVRIVCLWRTYNKESGNTIEMVGTRIHASVGEQLNSSKNSMTSYAREMRLSSSCSKCTIQLVNTVQRHIA</sequence>
<reference evidence="1 2" key="1">
    <citation type="submission" date="2021-03" db="EMBL/GenBank/DDBJ databases">
        <authorList>
            <person name="King G.J."/>
            <person name="Bancroft I."/>
            <person name="Baten A."/>
            <person name="Bloomfield J."/>
            <person name="Borpatragohain P."/>
            <person name="He Z."/>
            <person name="Irish N."/>
            <person name="Irwin J."/>
            <person name="Liu K."/>
            <person name="Mauleon R.P."/>
            <person name="Moore J."/>
            <person name="Morris R."/>
            <person name="Ostergaard L."/>
            <person name="Wang B."/>
            <person name="Wells R."/>
        </authorList>
    </citation>
    <scope>NUCLEOTIDE SEQUENCE [LARGE SCALE GENOMIC DNA]</scope>
    <source>
        <strain evidence="1">R-o-18</strain>
        <tissue evidence="1">Leaf</tissue>
    </source>
</reference>
<name>A0ABQ7MUT7_BRACM</name>
<gene>
    <name evidence="1" type="primary">A04g506220.1_BraROA</name>
    <name evidence="1" type="ORF">IGI04_015871</name>
</gene>